<dbReference type="OrthoDB" id="1745493at2759"/>
<comment type="caution">
    <text evidence="2">The sequence shown here is derived from an EMBL/GenBank/DDBJ whole genome shotgun (WGS) entry which is preliminary data.</text>
</comment>
<proteinExistence type="predicted"/>
<reference evidence="2 3" key="1">
    <citation type="submission" date="2019-07" db="EMBL/GenBank/DDBJ databases">
        <title>De Novo Assembly of kiwifruit Actinidia rufa.</title>
        <authorList>
            <person name="Sugita-Konishi S."/>
            <person name="Sato K."/>
            <person name="Mori E."/>
            <person name="Abe Y."/>
            <person name="Kisaki G."/>
            <person name="Hamano K."/>
            <person name="Suezawa K."/>
            <person name="Otani M."/>
            <person name="Fukuda T."/>
            <person name="Manabe T."/>
            <person name="Gomi K."/>
            <person name="Tabuchi M."/>
            <person name="Akimitsu K."/>
            <person name="Kataoka I."/>
        </authorList>
    </citation>
    <scope>NUCLEOTIDE SEQUENCE [LARGE SCALE GENOMIC DNA]</scope>
    <source>
        <strain evidence="3">cv. Fuchu</strain>
    </source>
</reference>
<keyword evidence="3" id="KW-1185">Reference proteome</keyword>
<dbReference type="Pfam" id="PF24162">
    <property type="entry name" value="RUS6_N"/>
    <property type="match status" value="1"/>
</dbReference>
<evidence type="ECO:0000313" key="2">
    <source>
        <dbReference type="EMBL" id="GFY94381.1"/>
    </source>
</evidence>
<evidence type="ECO:0000313" key="3">
    <source>
        <dbReference type="Proteomes" id="UP000585474"/>
    </source>
</evidence>
<name>A0A7J0F6W3_9ERIC</name>
<accession>A0A7J0F6W3</accession>
<dbReference type="Proteomes" id="UP000585474">
    <property type="component" value="Unassembled WGS sequence"/>
</dbReference>
<organism evidence="2 3">
    <name type="scientific">Actinidia rufa</name>
    <dbReference type="NCBI Taxonomy" id="165716"/>
    <lineage>
        <taxon>Eukaryota</taxon>
        <taxon>Viridiplantae</taxon>
        <taxon>Streptophyta</taxon>
        <taxon>Embryophyta</taxon>
        <taxon>Tracheophyta</taxon>
        <taxon>Spermatophyta</taxon>
        <taxon>Magnoliopsida</taxon>
        <taxon>eudicotyledons</taxon>
        <taxon>Gunneridae</taxon>
        <taxon>Pentapetalae</taxon>
        <taxon>asterids</taxon>
        <taxon>Ericales</taxon>
        <taxon>Actinidiaceae</taxon>
        <taxon>Actinidia</taxon>
    </lineage>
</organism>
<protein>
    <submittedName>
        <fullName evidence="2">Root UVB sensitive protein</fullName>
    </submittedName>
</protein>
<feature type="domain" description="Protein root UVB sensitive 6 N-terminal" evidence="1">
    <location>
        <begin position="14"/>
        <end position="109"/>
    </location>
</feature>
<sequence>MAPIKLNRPQNAASSDRVSLSVRRSEISADLASSALPLSSAHVAAESGGLRPEAANLGLVEEQFVDSSFRLICCEEIDGRRWKYFAENGGGSKRFKKGSIRAVCLRTPQAPVEVRIDKVETQEMRPLELL</sequence>
<dbReference type="AlphaFoldDB" id="A0A7J0F6W3"/>
<evidence type="ECO:0000259" key="1">
    <source>
        <dbReference type="Pfam" id="PF24162"/>
    </source>
</evidence>
<dbReference type="InterPro" id="IPR057404">
    <property type="entry name" value="RUS6_N"/>
</dbReference>
<gene>
    <name evidence="2" type="ORF">Acr_09g0008270</name>
</gene>
<dbReference type="EMBL" id="BJWL01000009">
    <property type="protein sequence ID" value="GFY94381.1"/>
    <property type="molecule type" value="Genomic_DNA"/>
</dbReference>